<dbReference type="EMBL" id="JPVO01000027">
    <property type="protein sequence ID" value="KGR78933.1"/>
    <property type="molecule type" value="Genomic_DNA"/>
</dbReference>
<keyword evidence="1" id="KW-0812">Transmembrane</keyword>
<keyword evidence="1" id="KW-1133">Transmembrane helix</keyword>
<feature type="transmembrane region" description="Helical" evidence="1">
    <location>
        <begin position="30"/>
        <end position="56"/>
    </location>
</feature>
<proteinExistence type="predicted"/>
<gene>
    <name evidence="2" type="ORF">CD33_00635</name>
</gene>
<dbReference type="OrthoDB" id="2442156at2"/>
<name>A0A0A3I867_9BACL</name>
<dbReference type="AlphaFoldDB" id="A0A0A3I867"/>
<protein>
    <submittedName>
        <fullName evidence="2">Uncharacterized protein</fullName>
    </submittedName>
</protein>
<dbReference type="eggNOG" id="ENOG50331FN">
    <property type="taxonomic scope" value="Bacteria"/>
</dbReference>
<dbReference type="Proteomes" id="UP000030408">
    <property type="component" value="Unassembled WGS sequence"/>
</dbReference>
<sequence length="98" mass="10777">MAFAIAIFILAIAVVAAVFLTSGKSRKRKYIVWGLTTMIVIAPIFSWLVSISFAIIVEDGFAGIGLMVLMFPFVFLIGIILLLMGIFTKTKQVEISDF</sequence>
<accession>A0A0A3I867</accession>
<comment type="caution">
    <text evidence="2">The sequence shown here is derived from an EMBL/GenBank/DDBJ whole genome shotgun (WGS) entry which is preliminary data.</text>
</comment>
<organism evidence="2 3">
    <name type="scientific">Ureibacillus sinduriensis BLB-1 = JCM 15800</name>
    <dbReference type="NCBI Taxonomy" id="1384057"/>
    <lineage>
        <taxon>Bacteria</taxon>
        <taxon>Bacillati</taxon>
        <taxon>Bacillota</taxon>
        <taxon>Bacilli</taxon>
        <taxon>Bacillales</taxon>
        <taxon>Caryophanaceae</taxon>
        <taxon>Ureibacillus</taxon>
    </lineage>
</organism>
<evidence type="ECO:0000313" key="3">
    <source>
        <dbReference type="Proteomes" id="UP000030408"/>
    </source>
</evidence>
<reference evidence="2 3" key="1">
    <citation type="submission" date="2014-02" db="EMBL/GenBank/DDBJ databases">
        <title>Draft genome sequence of Lysinibacillus sinduriensis JCM 15800.</title>
        <authorList>
            <person name="Zhang F."/>
            <person name="Wang G."/>
            <person name="Zhang L."/>
        </authorList>
    </citation>
    <scope>NUCLEOTIDE SEQUENCE [LARGE SCALE GENOMIC DNA]</scope>
    <source>
        <strain evidence="2 3">JCM 15800</strain>
    </source>
</reference>
<evidence type="ECO:0000313" key="2">
    <source>
        <dbReference type="EMBL" id="KGR78933.1"/>
    </source>
</evidence>
<keyword evidence="3" id="KW-1185">Reference proteome</keyword>
<keyword evidence="1" id="KW-0472">Membrane</keyword>
<dbReference type="RefSeq" id="WP_036197138.1">
    <property type="nucleotide sequence ID" value="NZ_AVCY01000029.1"/>
</dbReference>
<feature type="transmembrane region" description="Helical" evidence="1">
    <location>
        <begin position="6"/>
        <end position="23"/>
    </location>
</feature>
<feature type="transmembrane region" description="Helical" evidence="1">
    <location>
        <begin position="62"/>
        <end position="87"/>
    </location>
</feature>
<evidence type="ECO:0000256" key="1">
    <source>
        <dbReference type="SAM" id="Phobius"/>
    </source>
</evidence>